<dbReference type="InterPro" id="IPR036866">
    <property type="entry name" value="RibonucZ/Hydroxyglut_hydro"/>
</dbReference>
<proteinExistence type="predicted"/>
<dbReference type="EMBL" id="LUKF01000020">
    <property type="protein sequence ID" value="KYG60432.1"/>
    <property type="molecule type" value="Genomic_DNA"/>
</dbReference>
<evidence type="ECO:0000256" key="1">
    <source>
        <dbReference type="ARBA" id="ARBA00022801"/>
    </source>
</evidence>
<dbReference type="PANTHER" id="PTHR46018">
    <property type="entry name" value="ZINC PHOSPHODIESTERASE ELAC PROTEIN 1"/>
    <property type="match status" value="1"/>
</dbReference>
<keyword evidence="1" id="KW-0378">Hydrolase</keyword>
<reference evidence="4 5" key="1">
    <citation type="submission" date="2016-03" db="EMBL/GenBank/DDBJ databases">
        <authorList>
            <person name="Ploux O."/>
        </authorList>
    </citation>
    <scope>NUCLEOTIDE SEQUENCE [LARGE SCALE GENOMIC DNA]</scope>
    <source>
        <strain evidence="4 5">BER2</strain>
    </source>
</reference>
<dbReference type="Proteomes" id="UP000075391">
    <property type="component" value="Unassembled WGS sequence"/>
</dbReference>
<keyword evidence="2" id="KW-0732">Signal</keyword>
<evidence type="ECO:0000313" key="4">
    <source>
        <dbReference type="EMBL" id="KYG60432.1"/>
    </source>
</evidence>
<dbReference type="OrthoDB" id="5288846at2"/>
<dbReference type="InterPro" id="IPR001279">
    <property type="entry name" value="Metallo-B-lactamas"/>
</dbReference>
<dbReference type="SUPFAM" id="SSF56281">
    <property type="entry name" value="Metallo-hydrolase/oxidoreductase"/>
    <property type="match status" value="1"/>
</dbReference>
<dbReference type="Gene3D" id="3.60.15.10">
    <property type="entry name" value="Ribonuclease Z/Hydroxyacylglutathione hydrolase-like"/>
    <property type="match status" value="1"/>
</dbReference>
<dbReference type="InterPro" id="IPR044094">
    <property type="entry name" value="AtsA-like_MBL-fold"/>
</dbReference>
<protein>
    <recommendedName>
        <fullName evidence="3">Metallo-beta-lactamase domain-containing protein</fullName>
    </recommendedName>
</protein>
<gene>
    <name evidence="4" type="ORF">AZI85_13270</name>
</gene>
<name>A0A150WC25_BDEBC</name>
<evidence type="ECO:0000313" key="5">
    <source>
        <dbReference type="Proteomes" id="UP000075391"/>
    </source>
</evidence>
<feature type="signal peptide" evidence="2">
    <location>
        <begin position="1"/>
        <end position="19"/>
    </location>
</feature>
<dbReference type="RefSeq" id="WP_063245194.1">
    <property type="nucleotide sequence ID" value="NZ_LUKF01000020.1"/>
</dbReference>
<evidence type="ECO:0000259" key="3">
    <source>
        <dbReference type="SMART" id="SM00849"/>
    </source>
</evidence>
<feature type="chain" id="PRO_5007572326" description="Metallo-beta-lactamase domain-containing protein" evidence="2">
    <location>
        <begin position="20"/>
        <end position="291"/>
    </location>
</feature>
<sequence length="291" mass="32235">MLKSFFVLLIMFGVSSAQARAFNVTLLGTGNPWPRPERMGPAVVVKVGEESFLFDVGRGAYLQLHKAGIATKSLRHIFLTHLHSDHTVGLPDLWLSSSLVSRGLEAWEISGPQGTKSFISYMQKAFSADTETRIREDKTPQVKFKINVHEITEGLVYNKNGIKITAFKVEHGPIGEAFGYRIDAEGKSVVISGDTVYSENLIKHSKGVDLLIHEVAYFTGVEVKSSPVLSHHTLPDQAGRVFSQVKPGKAVYTHIVVSKDITPEKLIELTRKTYQGPLVVGEDLMFFELNK</sequence>
<dbReference type="CDD" id="cd07719">
    <property type="entry name" value="arylsulfatase_AtsA-like_MBL-fold"/>
    <property type="match status" value="1"/>
</dbReference>
<dbReference type="Pfam" id="PF12706">
    <property type="entry name" value="Lactamase_B_2"/>
    <property type="match status" value="1"/>
</dbReference>
<dbReference type="PANTHER" id="PTHR46018:SF2">
    <property type="entry name" value="ZINC PHOSPHODIESTERASE ELAC PROTEIN 1"/>
    <property type="match status" value="1"/>
</dbReference>
<dbReference type="AlphaFoldDB" id="A0A150WC25"/>
<dbReference type="GO" id="GO:0042781">
    <property type="term" value="F:3'-tRNA processing endoribonuclease activity"/>
    <property type="evidence" value="ECO:0007669"/>
    <property type="project" value="TreeGrafter"/>
</dbReference>
<evidence type="ECO:0000256" key="2">
    <source>
        <dbReference type="SAM" id="SignalP"/>
    </source>
</evidence>
<comment type="caution">
    <text evidence="4">The sequence shown here is derived from an EMBL/GenBank/DDBJ whole genome shotgun (WGS) entry which is preliminary data.</text>
</comment>
<organism evidence="4 5">
    <name type="scientific">Bdellovibrio bacteriovorus</name>
    <dbReference type="NCBI Taxonomy" id="959"/>
    <lineage>
        <taxon>Bacteria</taxon>
        <taxon>Pseudomonadati</taxon>
        <taxon>Bdellovibrionota</taxon>
        <taxon>Bdellovibrionia</taxon>
        <taxon>Bdellovibrionales</taxon>
        <taxon>Pseudobdellovibrionaceae</taxon>
        <taxon>Bdellovibrio</taxon>
    </lineage>
</organism>
<feature type="domain" description="Metallo-beta-lactamase" evidence="3">
    <location>
        <begin position="39"/>
        <end position="232"/>
    </location>
</feature>
<accession>A0A150WC25</accession>
<dbReference type="SMART" id="SM00849">
    <property type="entry name" value="Lactamase_B"/>
    <property type="match status" value="1"/>
</dbReference>